<gene>
    <name evidence="3" type="ORF">AFUS01_LOCUS20421</name>
</gene>
<evidence type="ECO:0000256" key="2">
    <source>
        <dbReference type="SAM" id="SignalP"/>
    </source>
</evidence>
<keyword evidence="1" id="KW-0472">Membrane</keyword>
<sequence>MNLQILLLCLIAYWDLARGQAFIDGKYVNQIALDVKNCILTLVQITKPIDYVEISEPVVLRVFPDKNYKSERYYNTNPFKARSLHCYAAFVFFASPKPFMESTCSESSNSWELRLCKRKQERNLVWATESMTGTKVLSDLVIVFHQDSIPQTQLFEFIQYTHKNVFGNPVFVLHPTNKGPSESIDNINSQERFRNANSPLSTAPDTFAGSFYGGKGNTLKRFHCKASECYGMMMEEFERVTNQGKQIFWQMTWSDIEIWQENLGLKFRSPLERFEPRKLSQTVYEFLANDLDLNFTQTFYGYYTPQIYFDLGNIFIKGYNRVFPVSNIASKIFITSDSVDAITLEYKIYTTPFEALAWICIACGIFCVALILSADIISPGRTPFLEKFMLSLLSVIGSLIDNMIELPMDVSKTSSFKESKSRRIILIAWLISEDLDELIERKLTLPQTALVVFSMEFGYYWNRVRVKMQGTNLKFSHNRNTGNDPFLRTPTSIYISKYFPEKYHYVARRAHVMLSSGLFSMWEKWDRIRFPECNLDFRMQVSHETDVRALSMESSLVLALYAFLWSLLVCLVAFIAEMSIPTRRHVPGQIGPRIIALLHLKSLQEKHH</sequence>
<keyword evidence="1" id="KW-1133">Transmembrane helix</keyword>
<feature type="signal peptide" evidence="2">
    <location>
        <begin position="1"/>
        <end position="19"/>
    </location>
</feature>
<evidence type="ECO:0000256" key="1">
    <source>
        <dbReference type="SAM" id="Phobius"/>
    </source>
</evidence>
<proteinExistence type="predicted"/>
<feature type="transmembrane region" description="Helical" evidence="1">
    <location>
        <begin position="355"/>
        <end position="377"/>
    </location>
</feature>
<organism evidence="3 4">
    <name type="scientific">Allacma fusca</name>
    <dbReference type="NCBI Taxonomy" id="39272"/>
    <lineage>
        <taxon>Eukaryota</taxon>
        <taxon>Metazoa</taxon>
        <taxon>Ecdysozoa</taxon>
        <taxon>Arthropoda</taxon>
        <taxon>Hexapoda</taxon>
        <taxon>Collembola</taxon>
        <taxon>Symphypleona</taxon>
        <taxon>Sminthuridae</taxon>
        <taxon>Allacma</taxon>
    </lineage>
</organism>
<keyword evidence="2" id="KW-0732">Signal</keyword>
<evidence type="ECO:0000313" key="3">
    <source>
        <dbReference type="EMBL" id="CAG7731862.1"/>
    </source>
</evidence>
<dbReference type="Proteomes" id="UP000708208">
    <property type="component" value="Unassembled WGS sequence"/>
</dbReference>
<evidence type="ECO:0000313" key="4">
    <source>
        <dbReference type="Proteomes" id="UP000708208"/>
    </source>
</evidence>
<dbReference type="AlphaFoldDB" id="A0A8J2K456"/>
<feature type="transmembrane region" description="Helical" evidence="1">
    <location>
        <begin position="556"/>
        <end position="576"/>
    </location>
</feature>
<dbReference type="EMBL" id="CAJVCH010220210">
    <property type="protein sequence ID" value="CAG7731862.1"/>
    <property type="molecule type" value="Genomic_DNA"/>
</dbReference>
<accession>A0A8J2K456</accession>
<reference evidence="3" key="1">
    <citation type="submission" date="2021-06" db="EMBL/GenBank/DDBJ databases">
        <authorList>
            <person name="Hodson N. C."/>
            <person name="Mongue J. A."/>
            <person name="Jaron S. K."/>
        </authorList>
    </citation>
    <scope>NUCLEOTIDE SEQUENCE</scope>
</reference>
<feature type="chain" id="PRO_5035291325" description="Ionotropic receptor" evidence="2">
    <location>
        <begin position="20"/>
        <end position="608"/>
    </location>
</feature>
<name>A0A8J2K456_9HEXA</name>
<keyword evidence="1" id="KW-0812">Transmembrane</keyword>
<comment type="caution">
    <text evidence="3">The sequence shown here is derived from an EMBL/GenBank/DDBJ whole genome shotgun (WGS) entry which is preliminary data.</text>
</comment>
<keyword evidence="4" id="KW-1185">Reference proteome</keyword>
<evidence type="ECO:0008006" key="5">
    <source>
        <dbReference type="Google" id="ProtNLM"/>
    </source>
</evidence>
<protein>
    <recommendedName>
        <fullName evidence="5">Ionotropic receptor</fullName>
    </recommendedName>
</protein>